<evidence type="ECO:0000313" key="1">
    <source>
        <dbReference type="EMBL" id="APF19651.1"/>
    </source>
</evidence>
<dbReference type="EMBL" id="CP018099">
    <property type="protein sequence ID" value="APF19651.1"/>
    <property type="molecule type" value="Genomic_DNA"/>
</dbReference>
<gene>
    <name evidence="1" type="ORF">Cabys_2903</name>
</gene>
<proteinExistence type="predicted"/>
<evidence type="ECO:0000313" key="2">
    <source>
        <dbReference type="Proteomes" id="UP000183868"/>
    </source>
</evidence>
<sequence>MSILQINLLKAQGIKAFPALVATKSRTLDKPFFISLKNFDHMIVYVQADSGKVFWLDATGDICPLGEIYPSIEGQHALVLFDKGKAKFKRIPPSKCTDNVIRRIVNLTLDGNQKISGNAKITYQGNPNIRIRSRLREASDEDFNKFIKSYVNSHAGDIAISNLHYDDPSHFEHEMHIEFELSKDNFGSKLNKLVVFNPAIFKVESDLNKLVDEERKHAIYLGTPVTIVDEVHIRFDPTQYNVEGLFKTISCFKPFGSFLCKVKKAEEGHIVYQRTYKLSKGLIPKQAYSDLKELEKSIAYASEQNLALKKL</sequence>
<dbReference type="Gene3D" id="3.10.620.30">
    <property type="match status" value="1"/>
</dbReference>
<accession>A0A1J1CAB9</accession>
<dbReference type="AlphaFoldDB" id="A0A1J1CAB9"/>
<dbReference type="KEGG" id="caby:Cabys_2903"/>
<organism evidence="1 2">
    <name type="scientific">Caldithrix abyssi DSM 13497</name>
    <dbReference type="NCBI Taxonomy" id="880073"/>
    <lineage>
        <taxon>Bacteria</taxon>
        <taxon>Pseudomonadati</taxon>
        <taxon>Calditrichota</taxon>
        <taxon>Calditrichia</taxon>
        <taxon>Calditrichales</taxon>
        <taxon>Calditrichaceae</taxon>
        <taxon>Caldithrix</taxon>
    </lineage>
</organism>
<name>A0A1J1CAB9_CALAY</name>
<reference evidence="1 2" key="1">
    <citation type="submission" date="2016-11" db="EMBL/GenBank/DDBJ databases">
        <title>Genomic analysis of Caldithrix abyssi and proposal of a novel bacterial phylum Caldithrichaeota.</title>
        <authorList>
            <person name="Kublanov I."/>
            <person name="Sigalova O."/>
            <person name="Gavrilov S."/>
            <person name="Lebedinsky A."/>
            <person name="Ivanova N."/>
            <person name="Daum C."/>
            <person name="Reddy T."/>
            <person name="Klenk H.P."/>
            <person name="Goker M."/>
            <person name="Reva O."/>
            <person name="Miroshnichenko M."/>
            <person name="Kyprides N."/>
            <person name="Woyke T."/>
            <person name="Gelfand M."/>
        </authorList>
    </citation>
    <scope>NUCLEOTIDE SEQUENCE [LARGE SCALE GENOMIC DNA]</scope>
    <source>
        <strain evidence="1 2">LF13</strain>
    </source>
</reference>
<dbReference type="Gene3D" id="2.60.120.1130">
    <property type="match status" value="1"/>
</dbReference>
<protein>
    <submittedName>
        <fullName evidence="1">Uncharacterized protein</fullName>
    </submittedName>
</protein>
<dbReference type="Proteomes" id="UP000183868">
    <property type="component" value="Chromosome"/>
</dbReference>